<accession>A0ABT7QUZ5</accession>
<organism evidence="2 3">
    <name type="scientific">Sulfurovum zhangzhouensis</name>
    <dbReference type="NCBI Taxonomy" id="3019067"/>
    <lineage>
        <taxon>Bacteria</taxon>
        <taxon>Pseudomonadati</taxon>
        <taxon>Campylobacterota</taxon>
        <taxon>Epsilonproteobacteria</taxon>
        <taxon>Campylobacterales</taxon>
        <taxon>Sulfurovaceae</taxon>
        <taxon>Sulfurovum</taxon>
    </lineage>
</organism>
<dbReference type="Proteomes" id="UP001169069">
    <property type="component" value="Unassembled WGS sequence"/>
</dbReference>
<reference evidence="2" key="1">
    <citation type="submission" date="2023-01" db="EMBL/GenBank/DDBJ databases">
        <title>Sulfurovum sp. zt1-1 genome assembly.</title>
        <authorList>
            <person name="Wang J."/>
        </authorList>
    </citation>
    <scope>NUCLEOTIDE SEQUENCE</scope>
    <source>
        <strain evidence="2">Zt1-1</strain>
    </source>
</reference>
<dbReference type="PANTHER" id="PTHR33608:SF6">
    <property type="entry name" value="BLL2464 PROTEIN"/>
    <property type="match status" value="1"/>
</dbReference>
<sequence length="275" mass="31726">MSLALKTLQLKARYQVYTLLAGNNLSKMHGEGYDFSELREYQIGDDVRKINWTITAKLGRPYIKELHANRELSVVVAAMMDGSLYFGADNLKQHAVTEIATILGYSAHHNNDLFTGFNFYSDKYTLAPPTKQLYHIENYSKELYEQKILHTALDYTKAIQTLSTHIHKRSLLFIIGDFLEPVDLSLLAQKHEVIAIIVRHREEEKPHKLGDVILDNPKSTQSLNTDFSTTSIQHYLAKLKAHDETVQTHFIHYNIRHTKIYTDEDPIDKLVRLFV</sequence>
<evidence type="ECO:0000313" key="2">
    <source>
        <dbReference type="EMBL" id="MDM5270653.1"/>
    </source>
</evidence>
<comment type="caution">
    <text evidence="2">The sequence shown here is derived from an EMBL/GenBank/DDBJ whole genome shotgun (WGS) entry which is preliminary data.</text>
</comment>
<dbReference type="RefSeq" id="WP_289411930.1">
    <property type="nucleotide sequence ID" value="NZ_JAQIBD010000001.1"/>
</dbReference>
<proteinExistence type="predicted"/>
<protein>
    <submittedName>
        <fullName evidence="2">DUF58 domain-containing protein</fullName>
    </submittedName>
</protein>
<evidence type="ECO:0000259" key="1">
    <source>
        <dbReference type="Pfam" id="PF01882"/>
    </source>
</evidence>
<dbReference type="EMBL" id="JAQIBD010000001">
    <property type="protein sequence ID" value="MDM5270653.1"/>
    <property type="molecule type" value="Genomic_DNA"/>
</dbReference>
<dbReference type="Pfam" id="PF01882">
    <property type="entry name" value="DUF58"/>
    <property type="match status" value="1"/>
</dbReference>
<name>A0ABT7QUZ5_9BACT</name>
<keyword evidence="3" id="KW-1185">Reference proteome</keyword>
<dbReference type="InterPro" id="IPR002881">
    <property type="entry name" value="DUF58"/>
</dbReference>
<dbReference type="PANTHER" id="PTHR33608">
    <property type="entry name" value="BLL2464 PROTEIN"/>
    <property type="match status" value="1"/>
</dbReference>
<evidence type="ECO:0000313" key="3">
    <source>
        <dbReference type="Proteomes" id="UP001169069"/>
    </source>
</evidence>
<gene>
    <name evidence="2" type="ORF">PGH07_00505</name>
</gene>
<feature type="domain" description="DUF58" evidence="1">
    <location>
        <begin position="37"/>
        <end position="241"/>
    </location>
</feature>